<dbReference type="PROSITE" id="PS51257">
    <property type="entry name" value="PROKAR_LIPOPROTEIN"/>
    <property type="match status" value="1"/>
</dbReference>
<keyword evidence="3" id="KW-1185">Reference proteome</keyword>
<comment type="caution">
    <text evidence="2">The sequence shown here is derived from an EMBL/GenBank/DDBJ whole genome shotgun (WGS) entry which is preliminary data.</text>
</comment>
<evidence type="ECO:0000313" key="2">
    <source>
        <dbReference type="EMBL" id="MET3730559.1"/>
    </source>
</evidence>
<keyword evidence="1" id="KW-1133">Transmembrane helix</keyword>
<organism evidence="2 3">
    <name type="scientific">Moheibacter stercoris</name>
    <dbReference type="NCBI Taxonomy" id="1628251"/>
    <lineage>
        <taxon>Bacteria</taxon>
        <taxon>Pseudomonadati</taxon>
        <taxon>Bacteroidota</taxon>
        <taxon>Flavobacteriia</taxon>
        <taxon>Flavobacteriales</taxon>
        <taxon>Weeksellaceae</taxon>
        <taxon>Moheibacter</taxon>
    </lineage>
</organism>
<accession>A0ABV2LPS2</accession>
<evidence type="ECO:0000256" key="1">
    <source>
        <dbReference type="SAM" id="Phobius"/>
    </source>
</evidence>
<feature type="transmembrane region" description="Helical" evidence="1">
    <location>
        <begin position="6"/>
        <end position="23"/>
    </location>
</feature>
<evidence type="ECO:0000313" key="3">
    <source>
        <dbReference type="Proteomes" id="UP001549146"/>
    </source>
</evidence>
<proteinExistence type="predicted"/>
<keyword evidence="1" id="KW-0472">Membrane</keyword>
<protein>
    <recommendedName>
        <fullName evidence="4">Lipoprotein</fullName>
    </recommendedName>
</protein>
<sequence length="143" mass="16934">MKHIPIIGFFLIITIGCYFNASITNEESEKEKGEEITEQLYSYIIDKKYDNSIKSLLSKELLLNVPINRFDSTLFILNEKLGNYRERELIEWSTKRQKGNNEFWKCLLQYKVKYDKGESIELIHLIKENDSIKILSYNLEGEE</sequence>
<gene>
    <name evidence="2" type="ORF">ABID46_000111</name>
</gene>
<evidence type="ECO:0008006" key="4">
    <source>
        <dbReference type="Google" id="ProtNLM"/>
    </source>
</evidence>
<reference evidence="2 3" key="1">
    <citation type="submission" date="2024-06" db="EMBL/GenBank/DDBJ databases">
        <title>Genomic Encyclopedia of Type Strains, Phase IV (KMG-IV): sequencing the most valuable type-strain genomes for metagenomic binning, comparative biology and taxonomic classification.</title>
        <authorList>
            <person name="Goeker M."/>
        </authorList>
    </citation>
    <scope>NUCLEOTIDE SEQUENCE [LARGE SCALE GENOMIC DNA]</scope>
    <source>
        <strain evidence="2 3">DSM 29388</strain>
    </source>
</reference>
<dbReference type="RefSeq" id="WP_354505621.1">
    <property type="nucleotide sequence ID" value="NZ_JBEPMO010000001.1"/>
</dbReference>
<keyword evidence="1" id="KW-0812">Transmembrane</keyword>
<name>A0ABV2LPS2_9FLAO</name>
<dbReference type="EMBL" id="JBEPMO010000001">
    <property type="protein sequence ID" value="MET3730559.1"/>
    <property type="molecule type" value="Genomic_DNA"/>
</dbReference>
<dbReference type="Proteomes" id="UP001549146">
    <property type="component" value="Unassembled WGS sequence"/>
</dbReference>